<dbReference type="EMBL" id="WHUF01000006">
    <property type="protein sequence ID" value="MQA22293.1"/>
    <property type="molecule type" value="Genomic_DNA"/>
</dbReference>
<sequence length="245" mass="25530">MMKRELGAACTGALLMACSGMAPAPSPVLEPDTRSSALTALERACLQAPTDASSWEQLGAALEAGGERERAATMFKQAATLRAHDVQRDYMLLKEGAAQARAALDASMPRTEVRQIGAALVEVLRFGAGARVGASSAASADAVAVAAAAPPGVRLEISNGNGIAGAAARLARTLSAEGIKATRLTNVRPFVVPLSRIEYQRGQQLLAQTLAQRLGLPLQAQSGKSAYADMRIVLGHDVVQARYLK</sequence>
<evidence type="ECO:0000259" key="3">
    <source>
        <dbReference type="Pfam" id="PF13399"/>
    </source>
</evidence>
<feature type="domain" description="LytR/CpsA/Psr regulator C-terminal" evidence="3">
    <location>
        <begin position="153"/>
        <end position="237"/>
    </location>
</feature>
<dbReference type="SUPFAM" id="SSF48452">
    <property type="entry name" value="TPR-like"/>
    <property type="match status" value="1"/>
</dbReference>
<dbReference type="Gene3D" id="3.30.70.2390">
    <property type="match status" value="1"/>
</dbReference>
<dbReference type="Pfam" id="PF13399">
    <property type="entry name" value="LytR_C"/>
    <property type="match status" value="1"/>
</dbReference>
<feature type="signal peptide" evidence="2">
    <location>
        <begin position="1"/>
        <end position="24"/>
    </location>
</feature>
<organism evidence="4 5">
    <name type="scientific">Rugamonas rivuli</name>
    <dbReference type="NCBI Taxonomy" id="2743358"/>
    <lineage>
        <taxon>Bacteria</taxon>
        <taxon>Pseudomonadati</taxon>
        <taxon>Pseudomonadota</taxon>
        <taxon>Betaproteobacteria</taxon>
        <taxon>Burkholderiales</taxon>
        <taxon>Oxalobacteraceae</taxon>
        <taxon>Telluria group</taxon>
        <taxon>Rugamonas</taxon>
    </lineage>
</organism>
<evidence type="ECO:0000313" key="5">
    <source>
        <dbReference type="Proteomes" id="UP000444318"/>
    </source>
</evidence>
<dbReference type="Proteomes" id="UP000444318">
    <property type="component" value="Unassembled WGS sequence"/>
</dbReference>
<keyword evidence="5" id="KW-1185">Reference proteome</keyword>
<dbReference type="PROSITE" id="PS50005">
    <property type="entry name" value="TPR"/>
    <property type="match status" value="1"/>
</dbReference>
<evidence type="ECO:0000313" key="4">
    <source>
        <dbReference type="EMBL" id="MQA22293.1"/>
    </source>
</evidence>
<dbReference type="Gene3D" id="1.25.40.10">
    <property type="entry name" value="Tetratricopeptide repeat domain"/>
    <property type="match status" value="1"/>
</dbReference>
<dbReference type="InterPro" id="IPR019734">
    <property type="entry name" value="TPR_rpt"/>
</dbReference>
<dbReference type="InterPro" id="IPR027381">
    <property type="entry name" value="LytR/CpsA/Psr_C"/>
</dbReference>
<evidence type="ECO:0000256" key="1">
    <source>
        <dbReference type="PROSITE-ProRule" id="PRU00339"/>
    </source>
</evidence>
<accession>A0A843SJE0</accession>
<dbReference type="PROSITE" id="PS51257">
    <property type="entry name" value="PROKAR_LIPOPROTEIN"/>
    <property type="match status" value="1"/>
</dbReference>
<proteinExistence type="predicted"/>
<comment type="caution">
    <text evidence="4">The sequence shown here is derived from an EMBL/GenBank/DDBJ whole genome shotgun (WGS) entry which is preliminary data.</text>
</comment>
<keyword evidence="2" id="KW-0732">Signal</keyword>
<evidence type="ECO:0000256" key="2">
    <source>
        <dbReference type="SAM" id="SignalP"/>
    </source>
</evidence>
<feature type="chain" id="PRO_5032916828" description="LytR/CpsA/Psr regulator C-terminal domain-containing protein" evidence="2">
    <location>
        <begin position="25"/>
        <end position="245"/>
    </location>
</feature>
<gene>
    <name evidence="4" type="ORF">GEV01_22510</name>
</gene>
<feature type="repeat" description="TPR" evidence="1">
    <location>
        <begin position="52"/>
        <end position="85"/>
    </location>
</feature>
<reference evidence="4 5" key="1">
    <citation type="submission" date="2019-10" db="EMBL/GenBank/DDBJ databases">
        <title>Two novel species isolated from a subtropical stream in China.</title>
        <authorList>
            <person name="Lu H."/>
        </authorList>
    </citation>
    <scope>NUCLEOTIDE SEQUENCE [LARGE SCALE GENOMIC DNA]</scope>
    <source>
        <strain evidence="4 5">FT103W</strain>
    </source>
</reference>
<keyword evidence="1" id="KW-0802">TPR repeat</keyword>
<name>A0A843SJE0_9BURK</name>
<protein>
    <recommendedName>
        <fullName evidence="3">LytR/CpsA/Psr regulator C-terminal domain-containing protein</fullName>
    </recommendedName>
</protein>
<dbReference type="InterPro" id="IPR011990">
    <property type="entry name" value="TPR-like_helical_dom_sf"/>
</dbReference>
<dbReference type="AlphaFoldDB" id="A0A843SJE0"/>